<evidence type="ECO:0000313" key="3">
    <source>
        <dbReference type="Proteomes" id="UP000765509"/>
    </source>
</evidence>
<proteinExistence type="predicted"/>
<comment type="caution">
    <text evidence="2">The sequence shown here is derived from an EMBL/GenBank/DDBJ whole genome shotgun (WGS) entry which is preliminary data.</text>
</comment>
<feature type="region of interest" description="Disordered" evidence="1">
    <location>
        <begin position="50"/>
        <end position="74"/>
    </location>
</feature>
<evidence type="ECO:0000313" key="2">
    <source>
        <dbReference type="EMBL" id="MBW0465726.1"/>
    </source>
</evidence>
<name>A0A9Q3BIV3_9BASI</name>
<evidence type="ECO:0000256" key="1">
    <source>
        <dbReference type="SAM" id="MobiDB-lite"/>
    </source>
</evidence>
<dbReference type="Proteomes" id="UP000765509">
    <property type="component" value="Unassembled WGS sequence"/>
</dbReference>
<gene>
    <name evidence="2" type="ORF">O181_005441</name>
</gene>
<dbReference type="AlphaFoldDB" id="A0A9Q3BIV3"/>
<reference evidence="2" key="1">
    <citation type="submission" date="2021-03" db="EMBL/GenBank/DDBJ databases">
        <title>Draft genome sequence of rust myrtle Austropuccinia psidii MF-1, a brazilian biotype.</title>
        <authorList>
            <person name="Quecine M.C."/>
            <person name="Pachon D.M.R."/>
            <person name="Bonatelli M.L."/>
            <person name="Correr F.H."/>
            <person name="Franceschini L.M."/>
            <person name="Leite T.F."/>
            <person name="Margarido G.R.A."/>
            <person name="Almeida C.A."/>
            <person name="Ferrarezi J.A."/>
            <person name="Labate C.A."/>
        </authorList>
    </citation>
    <scope>NUCLEOTIDE SEQUENCE</scope>
    <source>
        <strain evidence="2">MF-1</strain>
    </source>
</reference>
<sequence>MVHKLILRSYGGALEHSIRRRCIEPCSTGDYINSMEYITTRTKTCRNWYKPPIDNKTSGKPTSRPNQQEDRASLKCHECGSKSPLADTYPNKTIINEM</sequence>
<dbReference type="EMBL" id="AVOT02001110">
    <property type="protein sequence ID" value="MBW0465726.1"/>
    <property type="molecule type" value="Genomic_DNA"/>
</dbReference>
<feature type="compositionally biased region" description="Polar residues" evidence="1">
    <location>
        <begin position="55"/>
        <end position="66"/>
    </location>
</feature>
<keyword evidence="3" id="KW-1185">Reference proteome</keyword>
<accession>A0A9Q3BIV3</accession>
<organism evidence="2 3">
    <name type="scientific">Austropuccinia psidii MF-1</name>
    <dbReference type="NCBI Taxonomy" id="1389203"/>
    <lineage>
        <taxon>Eukaryota</taxon>
        <taxon>Fungi</taxon>
        <taxon>Dikarya</taxon>
        <taxon>Basidiomycota</taxon>
        <taxon>Pucciniomycotina</taxon>
        <taxon>Pucciniomycetes</taxon>
        <taxon>Pucciniales</taxon>
        <taxon>Sphaerophragmiaceae</taxon>
        <taxon>Austropuccinia</taxon>
    </lineage>
</organism>
<protein>
    <submittedName>
        <fullName evidence="2">Uncharacterized protein</fullName>
    </submittedName>
</protein>